<dbReference type="Proteomes" id="UP000824120">
    <property type="component" value="Chromosome 8"/>
</dbReference>
<dbReference type="Gene3D" id="1.25.40.10">
    <property type="entry name" value="Tetratricopeptide repeat domain"/>
    <property type="match status" value="1"/>
</dbReference>
<sequence>MLHSEIMPDNFTYACLSFTWRVVLSGLLGLYRSSQLVSAYSRLGCIADASKVFSGITGPNLVLWNSMISGYGGLGELEKGTELFSEMQIMGCG</sequence>
<evidence type="ECO:0000313" key="3">
    <source>
        <dbReference type="EMBL" id="KAG5593094.1"/>
    </source>
</evidence>
<name>A0A9J5Y1V4_SOLCO</name>
<protein>
    <recommendedName>
        <fullName evidence="5">Pentatricopeptide repeat-containing protein</fullName>
    </recommendedName>
</protein>
<keyword evidence="4" id="KW-1185">Reference proteome</keyword>
<dbReference type="GO" id="GO:0003723">
    <property type="term" value="F:RNA binding"/>
    <property type="evidence" value="ECO:0007669"/>
    <property type="project" value="InterPro"/>
</dbReference>
<accession>A0A9J5Y1V4</accession>
<dbReference type="PANTHER" id="PTHR47926">
    <property type="entry name" value="PENTATRICOPEPTIDE REPEAT-CONTAINING PROTEIN"/>
    <property type="match status" value="1"/>
</dbReference>
<evidence type="ECO:0008006" key="5">
    <source>
        <dbReference type="Google" id="ProtNLM"/>
    </source>
</evidence>
<dbReference type="InterPro" id="IPR002885">
    <property type="entry name" value="PPR_rpt"/>
</dbReference>
<proteinExistence type="predicted"/>
<dbReference type="OrthoDB" id="185373at2759"/>
<evidence type="ECO:0000313" key="4">
    <source>
        <dbReference type="Proteomes" id="UP000824120"/>
    </source>
</evidence>
<dbReference type="EMBL" id="JACXVP010000008">
    <property type="protein sequence ID" value="KAG5593094.1"/>
    <property type="molecule type" value="Genomic_DNA"/>
</dbReference>
<dbReference type="AlphaFoldDB" id="A0A9J5Y1V4"/>
<dbReference type="PROSITE" id="PS51375">
    <property type="entry name" value="PPR"/>
    <property type="match status" value="1"/>
</dbReference>
<dbReference type="NCBIfam" id="TIGR00756">
    <property type="entry name" value="PPR"/>
    <property type="match status" value="1"/>
</dbReference>
<dbReference type="InterPro" id="IPR046960">
    <property type="entry name" value="PPR_At4g14850-like_plant"/>
</dbReference>
<dbReference type="GO" id="GO:0009451">
    <property type="term" value="P:RNA modification"/>
    <property type="evidence" value="ECO:0007669"/>
    <property type="project" value="InterPro"/>
</dbReference>
<comment type="caution">
    <text evidence="3">The sequence shown here is derived from an EMBL/GenBank/DDBJ whole genome shotgun (WGS) entry which is preliminary data.</text>
</comment>
<evidence type="ECO:0000256" key="1">
    <source>
        <dbReference type="ARBA" id="ARBA00022737"/>
    </source>
</evidence>
<dbReference type="InterPro" id="IPR011990">
    <property type="entry name" value="TPR-like_helical_dom_sf"/>
</dbReference>
<keyword evidence="1" id="KW-0677">Repeat</keyword>
<reference evidence="3 4" key="1">
    <citation type="submission" date="2020-09" db="EMBL/GenBank/DDBJ databases">
        <title>De no assembly of potato wild relative species, Solanum commersonii.</title>
        <authorList>
            <person name="Cho K."/>
        </authorList>
    </citation>
    <scope>NUCLEOTIDE SEQUENCE [LARGE SCALE GENOMIC DNA]</scope>
    <source>
        <strain evidence="3">LZ3.2</strain>
        <tissue evidence="3">Leaf</tissue>
    </source>
</reference>
<evidence type="ECO:0000256" key="2">
    <source>
        <dbReference type="PROSITE-ProRule" id="PRU00708"/>
    </source>
</evidence>
<gene>
    <name evidence="3" type="ORF">H5410_043608</name>
</gene>
<feature type="repeat" description="PPR" evidence="2">
    <location>
        <begin position="60"/>
        <end position="93"/>
    </location>
</feature>
<organism evidence="3 4">
    <name type="scientific">Solanum commersonii</name>
    <name type="common">Commerson's wild potato</name>
    <name type="synonym">Commerson's nightshade</name>
    <dbReference type="NCBI Taxonomy" id="4109"/>
    <lineage>
        <taxon>Eukaryota</taxon>
        <taxon>Viridiplantae</taxon>
        <taxon>Streptophyta</taxon>
        <taxon>Embryophyta</taxon>
        <taxon>Tracheophyta</taxon>
        <taxon>Spermatophyta</taxon>
        <taxon>Magnoliopsida</taxon>
        <taxon>eudicotyledons</taxon>
        <taxon>Gunneridae</taxon>
        <taxon>Pentapetalae</taxon>
        <taxon>asterids</taxon>
        <taxon>lamiids</taxon>
        <taxon>Solanales</taxon>
        <taxon>Solanaceae</taxon>
        <taxon>Solanoideae</taxon>
        <taxon>Solaneae</taxon>
        <taxon>Solanum</taxon>
    </lineage>
</organism>
<dbReference type="Pfam" id="PF01535">
    <property type="entry name" value="PPR"/>
    <property type="match status" value="2"/>
</dbReference>